<dbReference type="Pfam" id="PF07992">
    <property type="entry name" value="Pyr_redox_2"/>
    <property type="match status" value="1"/>
</dbReference>
<comment type="caution">
    <text evidence="7">The sequence shown here is derived from an EMBL/GenBank/DDBJ whole genome shotgun (WGS) entry which is preliminary data.</text>
</comment>
<evidence type="ECO:0000256" key="3">
    <source>
        <dbReference type="ARBA" id="ARBA00023164"/>
    </source>
</evidence>
<keyword evidence="1" id="KW-0028">Amino-acid biosynthesis</keyword>
<evidence type="ECO:0000256" key="1">
    <source>
        <dbReference type="ARBA" id="ARBA00022605"/>
    </source>
</evidence>
<dbReference type="Gene3D" id="3.50.50.60">
    <property type="entry name" value="FAD/NAD(P)-binding domain"/>
    <property type="match status" value="2"/>
</dbReference>
<dbReference type="GO" id="GO:0006537">
    <property type="term" value="P:glutamate biosynthetic process"/>
    <property type="evidence" value="ECO:0007669"/>
    <property type="project" value="UniProtKB-KW"/>
</dbReference>
<evidence type="ECO:0000256" key="2">
    <source>
        <dbReference type="ARBA" id="ARBA00023002"/>
    </source>
</evidence>
<comment type="pathway">
    <text evidence="4">Amino-acid biosynthesis.</text>
</comment>
<dbReference type="PANTHER" id="PTHR43100:SF1">
    <property type="entry name" value="GLUTAMATE SYNTHASE [NADPH] SMALL CHAIN"/>
    <property type="match status" value="1"/>
</dbReference>
<dbReference type="RefSeq" id="WP_270023439.1">
    <property type="nucleotide sequence ID" value="NZ_JAPDDP010000003.1"/>
</dbReference>
<dbReference type="SUPFAM" id="SSF51971">
    <property type="entry name" value="Nucleotide-binding domain"/>
    <property type="match status" value="2"/>
</dbReference>
<dbReference type="SUPFAM" id="SSF46548">
    <property type="entry name" value="alpha-helical ferredoxin"/>
    <property type="match status" value="1"/>
</dbReference>
<feature type="domain" description="Dihydroprymidine dehydrogenase" evidence="6">
    <location>
        <begin position="24"/>
        <end position="125"/>
    </location>
</feature>
<dbReference type="InterPro" id="IPR023753">
    <property type="entry name" value="FAD/NAD-binding_dom"/>
</dbReference>
<dbReference type="Pfam" id="PF14691">
    <property type="entry name" value="Fer4_20"/>
    <property type="match status" value="1"/>
</dbReference>
<dbReference type="InterPro" id="IPR009051">
    <property type="entry name" value="Helical_ferredxn"/>
</dbReference>
<dbReference type="Gene3D" id="1.10.1060.10">
    <property type="entry name" value="Alpha-helical ferredoxin"/>
    <property type="match status" value="1"/>
</dbReference>
<dbReference type="PRINTS" id="PR00419">
    <property type="entry name" value="ADXRDTASE"/>
</dbReference>
<sequence length="461" mass="50210">MADPRGFLEVERIEPPERDPRTRTKDHHEIFLTLKAEQLRDQGRRCMDCGVPFCHNGCPLGNLIPEWNDLVRRDEWELALERLHETNNFPEFTGLICPAPCEAACVLAINDDPVMIKQLEWGIIQRGFREGWVRPKTPIGRSPWSVGVVGSGPAGLAAAEELNVLGHRVVVYERDEGPGGLIRLGVPDFKLEKWIIDRRVALLEEAGIEFVYGCDVGGTLSVDELRARHDAVVLATGSRIERGIDLPGHDLPGIHTAMSYLVQRNRDVARIAQPTITAAGKHVVVIGGGDTAADCVASAHREGARSVTQLDIYPPPAGKKYRELAQWPDFPKRMWSTYALDEGGTRRSSFNATAFTGDGHVAALIGDHVSDPPDFTPTGETLELPADLVLIAIGFTGPERELPEALGVTGIARGIETTDYATNVDGVFAAGDARRGQSLIVTAIAEGRGCSRAVQRYLSAS</sequence>
<keyword evidence="2" id="KW-0560">Oxidoreductase</keyword>
<accession>A0A9X3N666</accession>
<dbReference type="Proteomes" id="UP001147653">
    <property type="component" value="Unassembled WGS sequence"/>
</dbReference>
<reference evidence="7" key="1">
    <citation type="submission" date="2022-10" db="EMBL/GenBank/DDBJ databases">
        <title>The WGS of Solirubrobacter phytolaccae KCTC 29190.</title>
        <authorList>
            <person name="Jiang Z."/>
        </authorList>
    </citation>
    <scope>NUCLEOTIDE SEQUENCE</scope>
    <source>
        <strain evidence="7">KCTC 29190</strain>
    </source>
</reference>
<dbReference type="GO" id="GO:0051536">
    <property type="term" value="F:iron-sulfur cluster binding"/>
    <property type="evidence" value="ECO:0007669"/>
    <property type="project" value="InterPro"/>
</dbReference>
<organism evidence="7 8">
    <name type="scientific">Solirubrobacter phytolaccae</name>
    <dbReference type="NCBI Taxonomy" id="1404360"/>
    <lineage>
        <taxon>Bacteria</taxon>
        <taxon>Bacillati</taxon>
        <taxon>Actinomycetota</taxon>
        <taxon>Thermoleophilia</taxon>
        <taxon>Solirubrobacterales</taxon>
        <taxon>Solirubrobacteraceae</taxon>
        <taxon>Solirubrobacter</taxon>
    </lineage>
</organism>
<keyword evidence="8" id="KW-1185">Reference proteome</keyword>
<evidence type="ECO:0000313" key="8">
    <source>
        <dbReference type="Proteomes" id="UP001147653"/>
    </source>
</evidence>
<dbReference type="PANTHER" id="PTHR43100">
    <property type="entry name" value="GLUTAMATE SYNTHASE [NADPH] SMALL CHAIN"/>
    <property type="match status" value="1"/>
</dbReference>
<evidence type="ECO:0000259" key="6">
    <source>
        <dbReference type="Pfam" id="PF14691"/>
    </source>
</evidence>
<keyword evidence="3" id="KW-0314">Glutamate biosynthesis</keyword>
<gene>
    <name evidence="7" type="ORF">OJ997_02615</name>
</gene>
<dbReference type="InterPro" id="IPR006005">
    <property type="entry name" value="Glut_synth_ssu1"/>
</dbReference>
<dbReference type="NCBIfam" id="TIGR01317">
    <property type="entry name" value="GOGAT_sm_gam"/>
    <property type="match status" value="1"/>
</dbReference>
<evidence type="ECO:0000313" key="7">
    <source>
        <dbReference type="EMBL" id="MDA0179175.1"/>
    </source>
</evidence>
<dbReference type="EMBL" id="JAPDDP010000003">
    <property type="protein sequence ID" value="MDA0179175.1"/>
    <property type="molecule type" value="Genomic_DNA"/>
</dbReference>
<dbReference type="AlphaFoldDB" id="A0A9X3N666"/>
<feature type="domain" description="FAD/NAD(P)-binding" evidence="5">
    <location>
        <begin position="146"/>
        <end position="447"/>
    </location>
</feature>
<name>A0A9X3N666_9ACTN</name>
<dbReference type="InterPro" id="IPR051394">
    <property type="entry name" value="Glutamate_Synthase"/>
</dbReference>
<proteinExistence type="predicted"/>
<dbReference type="InterPro" id="IPR028261">
    <property type="entry name" value="DPD_II"/>
</dbReference>
<dbReference type="InterPro" id="IPR036188">
    <property type="entry name" value="FAD/NAD-bd_sf"/>
</dbReference>
<evidence type="ECO:0000256" key="4">
    <source>
        <dbReference type="ARBA" id="ARBA00029440"/>
    </source>
</evidence>
<dbReference type="GO" id="GO:0016639">
    <property type="term" value="F:oxidoreductase activity, acting on the CH-NH2 group of donors, NAD or NADP as acceptor"/>
    <property type="evidence" value="ECO:0007669"/>
    <property type="project" value="InterPro"/>
</dbReference>
<protein>
    <submittedName>
        <fullName evidence="7">Glutamate synthase subunit beta</fullName>
    </submittedName>
</protein>
<evidence type="ECO:0000259" key="5">
    <source>
        <dbReference type="Pfam" id="PF07992"/>
    </source>
</evidence>